<feature type="non-terminal residue" evidence="1">
    <location>
        <position position="1"/>
    </location>
</feature>
<accession>A0A382CS18</accession>
<name>A0A382CS18_9ZZZZ</name>
<dbReference type="EMBL" id="UINC01035866">
    <property type="protein sequence ID" value="SVB28956.1"/>
    <property type="molecule type" value="Genomic_DNA"/>
</dbReference>
<protein>
    <submittedName>
        <fullName evidence="1">Uncharacterized protein</fullName>
    </submittedName>
</protein>
<dbReference type="AlphaFoldDB" id="A0A382CS18"/>
<evidence type="ECO:0000313" key="1">
    <source>
        <dbReference type="EMBL" id="SVB28956.1"/>
    </source>
</evidence>
<gene>
    <name evidence="1" type="ORF">METZ01_LOCUS181810</name>
</gene>
<sequence>PHNSAGTEPARTRFFNEKQLGLLAEQVSATIILYILTQFNAPSYQESTQLPS</sequence>
<reference evidence="1" key="1">
    <citation type="submission" date="2018-05" db="EMBL/GenBank/DDBJ databases">
        <authorList>
            <person name="Lanie J.A."/>
            <person name="Ng W.-L."/>
            <person name="Kazmierczak K.M."/>
            <person name="Andrzejewski T.M."/>
            <person name="Davidsen T.M."/>
            <person name="Wayne K.J."/>
            <person name="Tettelin H."/>
            <person name="Glass J.I."/>
            <person name="Rusch D."/>
            <person name="Podicherti R."/>
            <person name="Tsui H.-C.T."/>
            <person name="Winkler M.E."/>
        </authorList>
    </citation>
    <scope>NUCLEOTIDE SEQUENCE</scope>
</reference>
<organism evidence="1">
    <name type="scientific">marine metagenome</name>
    <dbReference type="NCBI Taxonomy" id="408172"/>
    <lineage>
        <taxon>unclassified sequences</taxon>
        <taxon>metagenomes</taxon>
        <taxon>ecological metagenomes</taxon>
    </lineage>
</organism>
<proteinExistence type="predicted"/>